<dbReference type="SUPFAM" id="SSF103473">
    <property type="entry name" value="MFS general substrate transporter"/>
    <property type="match status" value="1"/>
</dbReference>
<dbReference type="VEuPathDB" id="VectorBase:HLOH_054705"/>
<gene>
    <name evidence="3" type="ORF">HPB48_007463</name>
</gene>
<dbReference type="OrthoDB" id="6499973at2759"/>
<feature type="transmembrane region" description="Helical" evidence="2">
    <location>
        <begin position="266"/>
        <end position="292"/>
    </location>
</feature>
<name>A0A9J6GG30_HAELO</name>
<sequence length="411" mass="44430">MAGYSIGGLLFPSATQFFFDEYGFRGALLLCGGTMLNAAAGTLLQRIPPPVQPETIWSQAAQSCGEEDVSGGATAAARDLPGSSNVPARLKNTHVTQSGNGCVRGPFDNQSNSSRIHNTHYHQYRDEGVIVQGLEPSAHGDGMETATQIPALSYEKGLASLKEAHPTHTTKGNVSSELAEALSIQYAFHTEEPACNKRTLSCPAQYKHSTKDKITSLFEHRWSRCKGSRACTHVFIAQTARRKPPGSKSRLQALKELFRFLAIPKYYSVLLSAIVILTNNAVYTTTIIDFALDRGIDRWRALTLITANTALDLTARFSTGWATDRELISRSTLMAFCLAVWAATDFCFAFFRSYAALVAVSAVAGWCNGSALPTLPVLCMEIMDIGHFTIAYGLCSFIAGLVGLAIPSLTG</sequence>
<dbReference type="PANTHER" id="PTHR11360">
    <property type="entry name" value="MONOCARBOXYLATE TRANSPORTER"/>
    <property type="match status" value="1"/>
</dbReference>
<dbReference type="AlphaFoldDB" id="A0A9J6GG30"/>
<evidence type="ECO:0008006" key="5">
    <source>
        <dbReference type="Google" id="ProtNLM"/>
    </source>
</evidence>
<feature type="transmembrane region" description="Helical" evidence="2">
    <location>
        <begin position="390"/>
        <end position="409"/>
    </location>
</feature>
<evidence type="ECO:0000256" key="2">
    <source>
        <dbReference type="SAM" id="Phobius"/>
    </source>
</evidence>
<feature type="transmembrane region" description="Helical" evidence="2">
    <location>
        <begin position="357"/>
        <end position="378"/>
    </location>
</feature>
<keyword evidence="4" id="KW-1185">Reference proteome</keyword>
<keyword evidence="2" id="KW-1133">Transmembrane helix</keyword>
<feature type="region of interest" description="Disordered" evidence="1">
    <location>
        <begin position="69"/>
        <end position="88"/>
    </location>
</feature>
<protein>
    <recommendedName>
        <fullName evidence="5">Monocarboxylate transporter</fullName>
    </recommendedName>
</protein>
<accession>A0A9J6GG30</accession>
<organism evidence="3 4">
    <name type="scientific">Haemaphysalis longicornis</name>
    <name type="common">Bush tick</name>
    <dbReference type="NCBI Taxonomy" id="44386"/>
    <lineage>
        <taxon>Eukaryota</taxon>
        <taxon>Metazoa</taxon>
        <taxon>Ecdysozoa</taxon>
        <taxon>Arthropoda</taxon>
        <taxon>Chelicerata</taxon>
        <taxon>Arachnida</taxon>
        <taxon>Acari</taxon>
        <taxon>Parasitiformes</taxon>
        <taxon>Ixodida</taxon>
        <taxon>Ixodoidea</taxon>
        <taxon>Ixodidae</taxon>
        <taxon>Haemaphysalinae</taxon>
        <taxon>Haemaphysalis</taxon>
    </lineage>
</organism>
<dbReference type="InterPro" id="IPR036259">
    <property type="entry name" value="MFS_trans_sf"/>
</dbReference>
<evidence type="ECO:0000313" key="3">
    <source>
        <dbReference type="EMBL" id="KAH9373815.1"/>
    </source>
</evidence>
<dbReference type="EMBL" id="JABSTR010000006">
    <property type="protein sequence ID" value="KAH9373815.1"/>
    <property type="molecule type" value="Genomic_DNA"/>
</dbReference>
<dbReference type="Proteomes" id="UP000821853">
    <property type="component" value="Chromosome 4"/>
</dbReference>
<dbReference type="InterPro" id="IPR050327">
    <property type="entry name" value="Proton-linked_MCT"/>
</dbReference>
<proteinExistence type="predicted"/>
<keyword evidence="2" id="KW-0812">Transmembrane</keyword>
<evidence type="ECO:0000256" key="1">
    <source>
        <dbReference type="SAM" id="MobiDB-lite"/>
    </source>
</evidence>
<evidence type="ECO:0000313" key="4">
    <source>
        <dbReference type="Proteomes" id="UP000821853"/>
    </source>
</evidence>
<dbReference type="GO" id="GO:0008028">
    <property type="term" value="F:monocarboxylic acid transmembrane transporter activity"/>
    <property type="evidence" value="ECO:0007669"/>
    <property type="project" value="TreeGrafter"/>
</dbReference>
<dbReference type="Gene3D" id="1.20.1250.20">
    <property type="entry name" value="MFS general substrate transporter like domains"/>
    <property type="match status" value="1"/>
</dbReference>
<reference evidence="3 4" key="1">
    <citation type="journal article" date="2020" name="Cell">
        <title>Large-Scale Comparative Analyses of Tick Genomes Elucidate Their Genetic Diversity and Vector Capacities.</title>
        <authorList>
            <consortium name="Tick Genome and Microbiome Consortium (TIGMIC)"/>
            <person name="Jia N."/>
            <person name="Wang J."/>
            <person name="Shi W."/>
            <person name="Du L."/>
            <person name="Sun Y."/>
            <person name="Zhan W."/>
            <person name="Jiang J.F."/>
            <person name="Wang Q."/>
            <person name="Zhang B."/>
            <person name="Ji P."/>
            <person name="Bell-Sakyi L."/>
            <person name="Cui X.M."/>
            <person name="Yuan T.T."/>
            <person name="Jiang B.G."/>
            <person name="Yang W.F."/>
            <person name="Lam T.T."/>
            <person name="Chang Q.C."/>
            <person name="Ding S.J."/>
            <person name="Wang X.J."/>
            <person name="Zhu J.G."/>
            <person name="Ruan X.D."/>
            <person name="Zhao L."/>
            <person name="Wei J.T."/>
            <person name="Ye R.Z."/>
            <person name="Que T.C."/>
            <person name="Du C.H."/>
            <person name="Zhou Y.H."/>
            <person name="Cheng J.X."/>
            <person name="Dai P.F."/>
            <person name="Guo W.B."/>
            <person name="Han X.H."/>
            <person name="Huang E.J."/>
            <person name="Li L.F."/>
            <person name="Wei W."/>
            <person name="Gao Y.C."/>
            <person name="Liu J.Z."/>
            <person name="Shao H.Z."/>
            <person name="Wang X."/>
            <person name="Wang C.C."/>
            <person name="Yang T.C."/>
            <person name="Huo Q.B."/>
            <person name="Li W."/>
            <person name="Chen H.Y."/>
            <person name="Chen S.E."/>
            <person name="Zhou L.G."/>
            <person name="Ni X.B."/>
            <person name="Tian J.H."/>
            <person name="Sheng Y."/>
            <person name="Liu T."/>
            <person name="Pan Y.S."/>
            <person name="Xia L.Y."/>
            <person name="Li J."/>
            <person name="Zhao F."/>
            <person name="Cao W.C."/>
        </authorList>
    </citation>
    <scope>NUCLEOTIDE SEQUENCE [LARGE SCALE GENOMIC DNA]</scope>
    <source>
        <strain evidence="3">HaeL-2018</strain>
    </source>
</reference>
<dbReference type="PANTHER" id="PTHR11360:SF303">
    <property type="entry name" value="MAJOR FACILITATOR SUPERFAMILY (MFS) PROFILE DOMAIN-CONTAINING PROTEIN"/>
    <property type="match status" value="1"/>
</dbReference>
<comment type="caution">
    <text evidence="3">The sequence shown here is derived from an EMBL/GenBank/DDBJ whole genome shotgun (WGS) entry which is preliminary data.</text>
</comment>
<keyword evidence="2" id="KW-0472">Membrane</keyword>